<dbReference type="EMBL" id="AP013059">
    <property type="protein sequence ID" value="BAN25553.1"/>
    <property type="molecule type" value="Genomic_DNA"/>
</dbReference>
<accession>R4WLR6</accession>
<reference evidence="1 2" key="2">
    <citation type="journal article" date="2018" name="Int. J. Syst. Evol. Microbiol.">
        <title>Burkholderia insecticola sp. nov., a gut symbiotic bacterium of the bean bug Riptortus pedestris.</title>
        <authorList>
            <person name="Takeshita K."/>
            <person name="Tamaki H."/>
            <person name="Ohbayashi T."/>
            <person name="Meng X.-Y."/>
            <person name="Sone T."/>
            <person name="Mitani Y."/>
            <person name="Peeters C."/>
            <person name="Kikuchi Y."/>
            <person name="Vandamme P."/>
        </authorList>
    </citation>
    <scope>NUCLEOTIDE SEQUENCE [LARGE SCALE GENOMIC DNA]</scope>
    <source>
        <strain evidence="1">RPE64</strain>
    </source>
</reference>
<dbReference type="AlphaFoldDB" id="R4WLR6"/>
<evidence type="ECO:0000313" key="2">
    <source>
        <dbReference type="Proteomes" id="UP000013966"/>
    </source>
</evidence>
<proteinExistence type="predicted"/>
<protein>
    <submittedName>
        <fullName evidence="1">Uncharacterized protein</fullName>
    </submittedName>
</protein>
<dbReference type="STRING" id="758793.BRPE64_BCDS08920"/>
<reference evidence="1 2" key="1">
    <citation type="journal article" date="2013" name="Genome Announc.">
        <title>Complete Genome Sequence of Burkholderia sp. Strain RPE64, Bacterial Symbiont of the Bean Bug Riptortus pedestris.</title>
        <authorList>
            <person name="Shibata T.F."/>
            <person name="Maeda T."/>
            <person name="Nikoh N."/>
            <person name="Yamaguchi K."/>
            <person name="Oshima K."/>
            <person name="Hattori M."/>
            <person name="Nishiyama T."/>
            <person name="Hasebe M."/>
            <person name="Fukatsu T."/>
            <person name="Kikuchi Y."/>
            <person name="Shigenobu S."/>
        </authorList>
    </citation>
    <scope>NUCLEOTIDE SEQUENCE [LARGE SCALE GENOMIC DNA]</scope>
</reference>
<keyword evidence="2" id="KW-1185">Reference proteome</keyword>
<dbReference type="KEGG" id="buo:BRPE64_BCDS08920"/>
<dbReference type="PATRIC" id="fig|758793.3.peg.3799"/>
<organism evidence="1 2">
    <name type="scientific">Caballeronia insecticola</name>
    <dbReference type="NCBI Taxonomy" id="758793"/>
    <lineage>
        <taxon>Bacteria</taxon>
        <taxon>Pseudomonadati</taxon>
        <taxon>Pseudomonadota</taxon>
        <taxon>Betaproteobacteria</taxon>
        <taxon>Burkholderiales</taxon>
        <taxon>Burkholderiaceae</taxon>
        <taxon>Caballeronia</taxon>
    </lineage>
</organism>
<gene>
    <name evidence="1" type="ORF">BRPE64_BCDS08920</name>
</gene>
<name>R4WLR6_9BURK</name>
<dbReference type="HOGENOM" id="CLU_2680578_0_0_4"/>
<evidence type="ECO:0000313" key="1">
    <source>
        <dbReference type="EMBL" id="BAN25553.1"/>
    </source>
</evidence>
<sequence>MCPEPNRTCDGPELSLISRKCCAASGIPRCAQMPQFQGFAGAIELICRYFRDARLVQCGKCAQALSRQSTALFC</sequence>
<dbReference type="Proteomes" id="UP000013966">
    <property type="component" value="Chromosome 2"/>
</dbReference>